<dbReference type="InterPro" id="IPR050138">
    <property type="entry name" value="DHOase/Allantoinase_Hydrolase"/>
</dbReference>
<dbReference type="GO" id="GO:0005737">
    <property type="term" value="C:cytoplasm"/>
    <property type="evidence" value="ECO:0007669"/>
    <property type="project" value="TreeGrafter"/>
</dbReference>
<comment type="similarity">
    <text evidence="4">Belongs to the metallo-dependent hydrolases superfamily. Allantoinase family.</text>
</comment>
<dbReference type="InterPro" id="IPR006680">
    <property type="entry name" value="Amidohydro-rel"/>
</dbReference>
<feature type="domain" description="Amidohydrolase-related" evidence="10">
    <location>
        <begin position="64"/>
        <end position="457"/>
    </location>
</feature>
<evidence type="ECO:0000256" key="7">
    <source>
        <dbReference type="ARBA" id="ARBA00022723"/>
    </source>
</evidence>
<dbReference type="GO" id="GO:0050897">
    <property type="term" value="F:cobalt ion binding"/>
    <property type="evidence" value="ECO:0007669"/>
    <property type="project" value="InterPro"/>
</dbReference>
<keyword evidence="12" id="KW-1185">Reference proteome</keyword>
<protein>
    <recommendedName>
        <fullName evidence="6">allantoinase</fullName>
        <ecNumber evidence="6">3.5.2.5</ecNumber>
    </recommendedName>
</protein>
<dbReference type="InterPro" id="IPR002195">
    <property type="entry name" value="Dihydroorotase_CS"/>
</dbReference>
<evidence type="ECO:0000256" key="1">
    <source>
        <dbReference type="ARBA" id="ARBA00001756"/>
    </source>
</evidence>
<dbReference type="SUPFAM" id="SSF51338">
    <property type="entry name" value="Composite domain of metallo-dependent hydrolases"/>
    <property type="match status" value="1"/>
</dbReference>
<dbReference type="GO" id="GO:0006145">
    <property type="term" value="P:purine nucleobase catabolic process"/>
    <property type="evidence" value="ECO:0007669"/>
    <property type="project" value="TreeGrafter"/>
</dbReference>
<keyword evidence="8" id="KW-0378">Hydrolase</keyword>
<organism evidence="11 12">
    <name type="scientific">Diversispora epigaea</name>
    <dbReference type="NCBI Taxonomy" id="1348612"/>
    <lineage>
        <taxon>Eukaryota</taxon>
        <taxon>Fungi</taxon>
        <taxon>Fungi incertae sedis</taxon>
        <taxon>Mucoromycota</taxon>
        <taxon>Glomeromycotina</taxon>
        <taxon>Glomeromycetes</taxon>
        <taxon>Diversisporales</taxon>
        <taxon>Diversisporaceae</taxon>
        <taxon>Diversispora</taxon>
    </lineage>
</organism>
<dbReference type="OrthoDB" id="10258955at2759"/>
<evidence type="ECO:0000313" key="11">
    <source>
        <dbReference type="EMBL" id="RHZ79424.1"/>
    </source>
</evidence>
<dbReference type="EMBL" id="PQFF01000137">
    <property type="protein sequence ID" value="RHZ79424.1"/>
    <property type="molecule type" value="Genomic_DNA"/>
</dbReference>
<dbReference type="UniPathway" id="UPA00395">
    <property type="reaction ID" value="UER00653"/>
</dbReference>
<comment type="catalytic activity">
    <reaction evidence="1">
        <text>(S)-allantoin + H2O = allantoate + H(+)</text>
        <dbReference type="Rhea" id="RHEA:17029"/>
        <dbReference type="ChEBI" id="CHEBI:15377"/>
        <dbReference type="ChEBI" id="CHEBI:15378"/>
        <dbReference type="ChEBI" id="CHEBI:15678"/>
        <dbReference type="ChEBI" id="CHEBI:17536"/>
        <dbReference type="EC" id="3.5.2.5"/>
    </reaction>
</comment>
<dbReference type="Proteomes" id="UP000266861">
    <property type="component" value="Unassembled WGS sequence"/>
</dbReference>
<dbReference type="AlphaFoldDB" id="A0A397J2D9"/>
<dbReference type="PANTHER" id="PTHR43668:SF2">
    <property type="entry name" value="ALLANTOINASE"/>
    <property type="match status" value="1"/>
</dbReference>
<evidence type="ECO:0000256" key="9">
    <source>
        <dbReference type="ARBA" id="ARBA00022833"/>
    </source>
</evidence>
<sequence length="475" mass="53206">MMSRNIKLVLTSSRILTPTSIEPRPGTIEIDNDGHIVSILSNKSSFESYNFLDKSQFLDVGENVIMPGVVDIHVHLNEPGRTHWEGFETGTKAAAAGGVTTVIDMPLNSIPPTTTVENLEHKIESAKGKCWVDVGFYGGVIPGNHNDLIPLIDSGVKGFKCFLIESGVDEFPCVNEQQVRLAYEKLQGKNSVFMFHAEMEDSQKEITNENMRVDKDLDNMQSNLFTKFLNSRPSSLELNAISLIIRIAKEFPTVRTHIVHLSTAQAIDIICKAKSEGIPLTVETCFHYLCLNAEEVQLGRTDFKCCPPIRDESNREELWKALLDGTIDYVVSDHSPCTADLKFLDKKTEDRDFLKAWGGISSLQFGLPVLWTEARKRGCGFHHLNTWLSKNTSKQIKLGNRKGEIKVGYDADFVIWAPEETFTVLNDIIQFKNKVTPYEDKVLYGVIKKTIVRGNIVYDVENGGVVDKPKGELLI</sequence>
<proteinExistence type="inferred from homology"/>
<evidence type="ECO:0000259" key="10">
    <source>
        <dbReference type="Pfam" id="PF01979"/>
    </source>
</evidence>
<evidence type="ECO:0000313" key="12">
    <source>
        <dbReference type="Proteomes" id="UP000266861"/>
    </source>
</evidence>
<dbReference type="GO" id="GO:0008270">
    <property type="term" value="F:zinc ion binding"/>
    <property type="evidence" value="ECO:0007669"/>
    <property type="project" value="InterPro"/>
</dbReference>
<dbReference type="InterPro" id="IPR011059">
    <property type="entry name" value="Metal-dep_hydrolase_composite"/>
</dbReference>
<reference evidence="11 12" key="1">
    <citation type="submission" date="2018-08" db="EMBL/GenBank/DDBJ databases">
        <title>Genome and evolution of the arbuscular mycorrhizal fungus Diversispora epigaea (formerly Glomus versiforme) and its bacterial endosymbionts.</title>
        <authorList>
            <person name="Sun X."/>
            <person name="Fei Z."/>
            <person name="Harrison M."/>
        </authorList>
    </citation>
    <scope>NUCLEOTIDE SEQUENCE [LARGE SCALE GENOMIC DNA]</scope>
    <source>
        <strain evidence="11 12">IT104</strain>
    </source>
</reference>
<evidence type="ECO:0000256" key="5">
    <source>
        <dbReference type="ARBA" id="ARBA00011881"/>
    </source>
</evidence>
<dbReference type="InterPro" id="IPR032466">
    <property type="entry name" value="Metal_Hydrolase"/>
</dbReference>
<dbReference type="PROSITE" id="PS00482">
    <property type="entry name" value="DIHYDROOROTASE_1"/>
    <property type="match status" value="1"/>
</dbReference>
<dbReference type="Pfam" id="PF01979">
    <property type="entry name" value="Amidohydro_1"/>
    <property type="match status" value="1"/>
</dbReference>
<evidence type="ECO:0000256" key="4">
    <source>
        <dbReference type="ARBA" id="ARBA00010368"/>
    </source>
</evidence>
<comment type="caution">
    <text evidence="11">The sequence shown here is derived from an EMBL/GenBank/DDBJ whole genome shotgun (WGS) entry which is preliminary data.</text>
</comment>
<keyword evidence="9" id="KW-0862">Zinc</keyword>
<accession>A0A397J2D9</accession>
<comment type="cofactor">
    <cofactor evidence="2">
        <name>Zn(2+)</name>
        <dbReference type="ChEBI" id="CHEBI:29105"/>
    </cofactor>
</comment>
<dbReference type="GO" id="GO:0004038">
    <property type="term" value="F:allantoinase activity"/>
    <property type="evidence" value="ECO:0007669"/>
    <property type="project" value="UniProtKB-EC"/>
</dbReference>
<comment type="subunit">
    <text evidence="5">Homotetramer.</text>
</comment>
<dbReference type="STRING" id="1348612.A0A397J2D9"/>
<evidence type="ECO:0000256" key="6">
    <source>
        <dbReference type="ARBA" id="ARBA00012863"/>
    </source>
</evidence>
<comment type="pathway">
    <text evidence="3">Nitrogen metabolism; (S)-allantoin degradation; allantoate from (S)-allantoin: step 1/1.</text>
</comment>
<keyword evidence="7" id="KW-0479">Metal-binding</keyword>
<dbReference type="SUPFAM" id="SSF51556">
    <property type="entry name" value="Metallo-dependent hydrolases"/>
    <property type="match status" value="1"/>
</dbReference>
<evidence type="ECO:0000256" key="8">
    <source>
        <dbReference type="ARBA" id="ARBA00022801"/>
    </source>
</evidence>
<name>A0A397J2D9_9GLOM</name>
<dbReference type="NCBIfam" id="TIGR03178">
    <property type="entry name" value="allantoinase"/>
    <property type="match status" value="1"/>
</dbReference>
<evidence type="ECO:0000256" key="3">
    <source>
        <dbReference type="ARBA" id="ARBA00004968"/>
    </source>
</evidence>
<dbReference type="GO" id="GO:0000256">
    <property type="term" value="P:allantoin catabolic process"/>
    <property type="evidence" value="ECO:0007669"/>
    <property type="project" value="UniProtKB-UniPathway"/>
</dbReference>
<dbReference type="FunFam" id="3.20.20.140:FF:000032">
    <property type="entry name" value="Allantoinase Dal1"/>
    <property type="match status" value="1"/>
</dbReference>
<dbReference type="InterPro" id="IPR017593">
    <property type="entry name" value="Allantoinase"/>
</dbReference>
<gene>
    <name evidence="11" type="ORF">Glove_146g32</name>
</gene>
<dbReference type="PANTHER" id="PTHR43668">
    <property type="entry name" value="ALLANTOINASE"/>
    <property type="match status" value="1"/>
</dbReference>
<dbReference type="EC" id="3.5.2.5" evidence="6"/>
<evidence type="ECO:0000256" key="2">
    <source>
        <dbReference type="ARBA" id="ARBA00001947"/>
    </source>
</evidence>
<dbReference type="Gene3D" id="3.20.20.140">
    <property type="entry name" value="Metal-dependent hydrolases"/>
    <property type="match status" value="1"/>
</dbReference>